<accession>A0A498SGU4</accession>
<dbReference type="EMBL" id="UPTC01000572">
    <property type="protein sequence ID" value="VBB29260.1"/>
    <property type="molecule type" value="Genomic_DNA"/>
</dbReference>
<keyword evidence="2" id="KW-1185">Reference proteome</keyword>
<sequence length="123" mass="14342">MLYWDDGESIVKDFTTYNYFYWLFEFVLSADTATLYITPNRTATGLVVPTLDVVDIIGYRYHPKLDEVRLNGMPIKIDTQQSHYDSSKNRLLIVKRNLMNIANGKKQTLSWSHQKPFCDSTHC</sequence>
<proteinExistence type="predicted"/>
<reference evidence="1 2" key="1">
    <citation type="submission" date="2018-08" db="EMBL/GenBank/DDBJ databases">
        <authorList>
            <person name="Laetsch R D."/>
            <person name="Stevens L."/>
            <person name="Kumar S."/>
            <person name="Blaxter L. M."/>
        </authorList>
    </citation>
    <scope>NUCLEOTIDE SEQUENCE [LARGE SCALE GENOMIC DNA]</scope>
</reference>
<protein>
    <submittedName>
        <fullName evidence="1">Uncharacterized protein</fullName>
    </submittedName>
</protein>
<evidence type="ECO:0000313" key="2">
    <source>
        <dbReference type="Proteomes" id="UP000276991"/>
    </source>
</evidence>
<name>A0A498SGU4_ACAVI</name>
<dbReference type="OrthoDB" id="1334205at2759"/>
<dbReference type="Proteomes" id="UP000276991">
    <property type="component" value="Unassembled WGS sequence"/>
</dbReference>
<dbReference type="STRING" id="6277.A0A498SGU4"/>
<gene>
    <name evidence="1" type="ORF">NAV_LOCUS4065</name>
</gene>
<dbReference type="AlphaFoldDB" id="A0A498SGU4"/>
<organism evidence="1 2">
    <name type="scientific">Acanthocheilonema viteae</name>
    <name type="common">Filarial nematode worm</name>
    <name type="synonym">Dipetalonema viteae</name>
    <dbReference type="NCBI Taxonomy" id="6277"/>
    <lineage>
        <taxon>Eukaryota</taxon>
        <taxon>Metazoa</taxon>
        <taxon>Ecdysozoa</taxon>
        <taxon>Nematoda</taxon>
        <taxon>Chromadorea</taxon>
        <taxon>Rhabditida</taxon>
        <taxon>Spirurina</taxon>
        <taxon>Spiruromorpha</taxon>
        <taxon>Filarioidea</taxon>
        <taxon>Onchocercidae</taxon>
        <taxon>Acanthocheilonema</taxon>
    </lineage>
</organism>
<dbReference type="InterPro" id="IPR013780">
    <property type="entry name" value="Glyco_hydro_b"/>
</dbReference>
<dbReference type="Gene3D" id="2.60.40.1180">
    <property type="entry name" value="Golgi alpha-mannosidase II"/>
    <property type="match status" value="1"/>
</dbReference>
<evidence type="ECO:0000313" key="1">
    <source>
        <dbReference type="EMBL" id="VBB29260.1"/>
    </source>
</evidence>